<organism evidence="1">
    <name type="scientific">Paulinella micropora</name>
    <dbReference type="NCBI Taxonomy" id="1928728"/>
    <lineage>
        <taxon>Eukaryota</taxon>
        <taxon>Sar</taxon>
        <taxon>Rhizaria</taxon>
        <taxon>Cercozoa</taxon>
        <taxon>Imbricatea</taxon>
        <taxon>Silicofilosea</taxon>
        <taxon>Euglyphida</taxon>
        <taxon>Paulinellidae</taxon>
        <taxon>Paulinella</taxon>
    </lineage>
</organism>
<dbReference type="SUPFAM" id="SSF48371">
    <property type="entry name" value="ARM repeat"/>
    <property type="match status" value="1"/>
</dbReference>
<dbReference type="GO" id="GO:0016829">
    <property type="term" value="F:lyase activity"/>
    <property type="evidence" value="ECO:0007669"/>
    <property type="project" value="UniProtKB-KW"/>
</dbReference>
<gene>
    <name evidence="3" type="primary">MYN1_Chr_411</name>
    <name evidence="1" type="ORF">PCKR_462</name>
    <name evidence="2" type="ORF">PFK_462</name>
    <name evidence="3" type="ORF">PMYN1_Chma419</name>
</gene>
<geneLocation type="plastid" evidence="1"/>
<name>A0A1L5YC02_9EUKA</name>
<dbReference type="Gene3D" id="1.25.10.10">
    <property type="entry name" value="Leucine-rich Repeat Variant"/>
    <property type="match status" value="1"/>
</dbReference>
<dbReference type="EMBL" id="KX897545">
    <property type="protein sequence ID" value="APP88247.1"/>
    <property type="molecule type" value="Genomic_DNA"/>
</dbReference>
<proteinExistence type="predicted"/>
<evidence type="ECO:0000313" key="4">
    <source>
        <dbReference type="Proteomes" id="UP000503178"/>
    </source>
</evidence>
<sequence>MKIDRSPSSVTVVHSSPSIKTAALIKLKEKSQNQAVSLLMLGMTQDRTEIRSLCCSGLGVHQSKTSWNILQIIVSSDEDATVRAEALNSIIQYSLIYGWNVIRQCFVKDSSQLVRCTILSMLLKQRQIPVRWLIDLSTLAIADNNNKVRLYATEIFGRLSKECTSQSRQAREILILLQDDIDYQVATSAINSLCN</sequence>
<protein>
    <submittedName>
        <fullName evidence="1">HEAT repeat-containing PBS lyase</fullName>
    </submittedName>
</protein>
<evidence type="ECO:0000313" key="3">
    <source>
        <dbReference type="EMBL" id="BBL86228.1"/>
    </source>
</evidence>
<keyword evidence="1" id="KW-0456">Lyase</keyword>
<evidence type="ECO:0000313" key="2">
    <source>
        <dbReference type="EMBL" id="AQX45014.1"/>
    </source>
</evidence>
<dbReference type="InterPro" id="IPR011989">
    <property type="entry name" value="ARM-like"/>
</dbReference>
<dbReference type="AlphaFoldDB" id="A0A1L5YC02"/>
<accession>A0A1L5YC02</accession>
<reference evidence="3 4" key="2">
    <citation type="submission" date="2019-06" db="EMBL/GenBank/DDBJ databases">
        <title>A hidden player of endosymbiotic evolution: DNA virus triggered massive gene transfer.</title>
        <authorList>
            <person name="Matsuo M."/>
            <person name="Katahata A."/>
            <person name="Tachikawa M."/>
            <person name="Minakuchi Y."/>
            <person name="Noguchi H."/>
            <person name="Toyoda A."/>
            <person name="Fujiyama A."/>
            <person name="Suzuki Y."/>
            <person name="Satoh S."/>
            <person name="Nakayama T."/>
            <person name="Kamikawa R."/>
            <person name="Nomura M."/>
            <person name="Inagaki Y."/>
            <person name="Ishida K."/>
            <person name="Obokata J."/>
        </authorList>
    </citation>
    <scope>NUCLEOTIDE SEQUENCE [LARGE SCALE GENOMIC DNA]</scope>
    <source>
        <strain evidence="3 4">MYN1</strain>
    </source>
</reference>
<keyword evidence="1" id="KW-0934">Plastid</keyword>
<dbReference type="EMBL" id="KY124271">
    <property type="protein sequence ID" value="AQX45014.1"/>
    <property type="molecule type" value="Genomic_DNA"/>
</dbReference>
<reference evidence="1" key="1">
    <citation type="journal article" date="2017" name="Protist">
        <title>Diversity of the Photosynthetic Paulinella Species, with the Description of Paulinella micropora sp. nov. and the Chromatophore Genome Sequence for strain KR01.</title>
        <authorList>
            <person name="Lhee D."/>
            <person name="Yang E.C."/>
            <person name="Kim J.I."/>
            <person name="Nakayama T."/>
            <person name="Zuccarello G."/>
            <person name="Andersen R.A."/>
            <person name="Yoon H.S."/>
        </authorList>
    </citation>
    <scope>NUCLEOTIDE SEQUENCE</scope>
    <source>
        <strain evidence="2">FK01</strain>
        <strain evidence="1">KR01</strain>
    </source>
</reference>
<keyword evidence="4" id="KW-1185">Reference proteome</keyword>
<dbReference type="Proteomes" id="UP000503178">
    <property type="component" value="Chromatophore Pltd"/>
</dbReference>
<dbReference type="InterPro" id="IPR016024">
    <property type="entry name" value="ARM-type_fold"/>
</dbReference>
<dbReference type="EMBL" id="LC490351">
    <property type="protein sequence ID" value="BBL86228.1"/>
    <property type="molecule type" value="Genomic_DNA"/>
</dbReference>
<evidence type="ECO:0000313" key="1">
    <source>
        <dbReference type="EMBL" id="APP88247.1"/>
    </source>
</evidence>